<evidence type="ECO:0000256" key="1">
    <source>
        <dbReference type="SAM" id="MobiDB-lite"/>
    </source>
</evidence>
<organism evidence="2 3">
    <name type="scientific">Scophthalmus maximus</name>
    <name type="common">Turbot</name>
    <name type="synonym">Psetta maxima</name>
    <dbReference type="NCBI Taxonomy" id="52904"/>
    <lineage>
        <taxon>Eukaryota</taxon>
        <taxon>Metazoa</taxon>
        <taxon>Chordata</taxon>
        <taxon>Craniata</taxon>
        <taxon>Vertebrata</taxon>
        <taxon>Euteleostomi</taxon>
        <taxon>Actinopterygii</taxon>
        <taxon>Neopterygii</taxon>
        <taxon>Teleostei</taxon>
        <taxon>Neoteleostei</taxon>
        <taxon>Acanthomorphata</taxon>
        <taxon>Carangaria</taxon>
        <taxon>Pleuronectiformes</taxon>
        <taxon>Pleuronectoidei</taxon>
        <taxon>Scophthalmidae</taxon>
        <taxon>Scophthalmus</taxon>
    </lineage>
</organism>
<dbReference type="EMBL" id="VEVO01000013">
    <property type="protein sequence ID" value="KAF0033097.1"/>
    <property type="molecule type" value="Genomic_DNA"/>
</dbReference>
<evidence type="ECO:0000313" key="3">
    <source>
        <dbReference type="Proteomes" id="UP000438429"/>
    </source>
</evidence>
<dbReference type="AlphaFoldDB" id="A0A6A4SIM3"/>
<accession>A0A6A4SIM3</accession>
<name>A0A6A4SIM3_SCOMX</name>
<feature type="compositionally biased region" description="Polar residues" evidence="1">
    <location>
        <begin position="108"/>
        <end position="122"/>
    </location>
</feature>
<comment type="caution">
    <text evidence="2">The sequence shown here is derived from an EMBL/GenBank/DDBJ whole genome shotgun (WGS) entry which is preliminary data.</text>
</comment>
<protein>
    <submittedName>
        <fullName evidence="2">Uncharacterized protein</fullName>
    </submittedName>
</protein>
<gene>
    <name evidence="2" type="ORF">F2P81_015387</name>
</gene>
<sequence length="122" mass="13819">MRTLRFTVHVRRPSLLSAGDRAPPRATRGPAEEDFIFLDRRRKESVHFTVRHGLKASPFSGLHIFCPSPNRLSAQCETERSCELCSQCDLISTRGHTRRHEAPVVDPPSTTSPFNSNCMKMK</sequence>
<proteinExistence type="predicted"/>
<feature type="region of interest" description="Disordered" evidence="1">
    <location>
        <begin position="96"/>
        <end position="122"/>
    </location>
</feature>
<evidence type="ECO:0000313" key="2">
    <source>
        <dbReference type="EMBL" id="KAF0033097.1"/>
    </source>
</evidence>
<dbReference type="Proteomes" id="UP000438429">
    <property type="component" value="Unassembled WGS sequence"/>
</dbReference>
<reference evidence="2 3" key="1">
    <citation type="submission" date="2019-06" db="EMBL/GenBank/DDBJ databases">
        <title>Draft genomes of female and male turbot (Scophthalmus maximus).</title>
        <authorList>
            <person name="Xu H."/>
            <person name="Xu X.-W."/>
            <person name="Shao C."/>
            <person name="Chen S."/>
        </authorList>
    </citation>
    <scope>NUCLEOTIDE SEQUENCE [LARGE SCALE GENOMIC DNA]</scope>
    <source>
        <strain evidence="2">Ysfricsl-2016a</strain>
        <tissue evidence="2">Blood</tissue>
    </source>
</reference>